<dbReference type="SUPFAM" id="SSF48150">
    <property type="entry name" value="DNA-glycosylase"/>
    <property type="match status" value="1"/>
</dbReference>
<name>A0A316A663_9ACTN</name>
<dbReference type="GO" id="GO:0043916">
    <property type="term" value="F:DNA-7-methylguanine glycosylase activity"/>
    <property type="evidence" value="ECO:0007669"/>
    <property type="project" value="TreeGrafter"/>
</dbReference>
<evidence type="ECO:0000256" key="1">
    <source>
        <dbReference type="ARBA" id="ARBA00022763"/>
    </source>
</evidence>
<dbReference type="RefSeq" id="WP_211319530.1">
    <property type="nucleotide sequence ID" value="NZ_QGDQ01000015.1"/>
</dbReference>
<evidence type="ECO:0000313" key="4">
    <source>
        <dbReference type="Proteomes" id="UP000245469"/>
    </source>
</evidence>
<dbReference type="GO" id="GO:0006285">
    <property type="term" value="P:base-excision repair, AP site formation"/>
    <property type="evidence" value="ECO:0007669"/>
    <property type="project" value="TreeGrafter"/>
</dbReference>
<dbReference type="EMBL" id="QGDQ01000015">
    <property type="protein sequence ID" value="PWJ53063.1"/>
    <property type="molecule type" value="Genomic_DNA"/>
</dbReference>
<dbReference type="GO" id="GO:0008725">
    <property type="term" value="F:DNA-3-methyladenine glycosylase activity"/>
    <property type="evidence" value="ECO:0007669"/>
    <property type="project" value="TreeGrafter"/>
</dbReference>
<dbReference type="GO" id="GO:0006307">
    <property type="term" value="P:DNA alkylation repair"/>
    <property type="evidence" value="ECO:0007669"/>
    <property type="project" value="TreeGrafter"/>
</dbReference>
<dbReference type="InterPro" id="IPR011257">
    <property type="entry name" value="DNA_glycosylase"/>
</dbReference>
<dbReference type="GO" id="GO:0032993">
    <property type="term" value="C:protein-DNA complex"/>
    <property type="evidence" value="ECO:0007669"/>
    <property type="project" value="TreeGrafter"/>
</dbReference>
<comment type="caution">
    <text evidence="3">The sequence shown here is derived from an EMBL/GenBank/DDBJ whole genome shotgun (WGS) entry which is preliminary data.</text>
</comment>
<keyword evidence="4" id="KW-1185">Reference proteome</keyword>
<organism evidence="3 4">
    <name type="scientific">Quadrisphaera granulorum</name>
    <dbReference type="NCBI Taxonomy" id="317664"/>
    <lineage>
        <taxon>Bacteria</taxon>
        <taxon>Bacillati</taxon>
        <taxon>Actinomycetota</taxon>
        <taxon>Actinomycetes</taxon>
        <taxon>Kineosporiales</taxon>
        <taxon>Kineosporiaceae</taxon>
        <taxon>Quadrisphaera</taxon>
    </lineage>
</organism>
<gene>
    <name evidence="3" type="ORF">BXY45_11581</name>
</gene>
<dbReference type="GO" id="GO:0005737">
    <property type="term" value="C:cytoplasm"/>
    <property type="evidence" value="ECO:0007669"/>
    <property type="project" value="TreeGrafter"/>
</dbReference>
<sequence>MTAGGAPVAQRTLVLAQPLDLSATVGPLRRGGGDPAVRRVGVGPGATWWWATRTSQGTALLRLQHLRAGGPHGVVEAAAWGTGAGVVVDGVPELLGEEQDSSGFRPLAHHTALVSAWRRHGGVRVLRTRAVFEALVGAALEQVVTGVEAHRAWRDLLCRFGEVAPGGLHDVGSGGPSAPGGPAEGMRVPPSAREWAAIPSWEWLRAGVEERRRSVVLHASRCAPALERTVLLPPERVEPALRTLPGVGVWTAAEVRHRAHGDPDAFSFADYHVAKNVSYALTGEVLDDAGCAEVIECYRGHRYRVQRLLELDGIARPRRAARMTLPRHVPVATGMRS</sequence>
<dbReference type="PANTHER" id="PTHR43003:SF6">
    <property type="entry name" value="DNA GLYCOSYLASE"/>
    <property type="match status" value="1"/>
</dbReference>
<protein>
    <recommendedName>
        <fullName evidence="5">3-methyladenine DNA glycosylase/8-oxoguanine DNA glycosylase</fullName>
    </recommendedName>
</protein>
<reference evidence="3 4" key="1">
    <citation type="submission" date="2018-03" db="EMBL/GenBank/DDBJ databases">
        <title>Genomic Encyclopedia of Archaeal and Bacterial Type Strains, Phase II (KMG-II): from individual species to whole genera.</title>
        <authorList>
            <person name="Goeker M."/>
        </authorList>
    </citation>
    <scope>NUCLEOTIDE SEQUENCE [LARGE SCALE GENOMIC DNA]</scope>
    <source>
        <strain evidence="3 4">DSM 44889</strain>
    </source>
</reference>
<evidence type="ECO:0008006" key="5">
    <source>
        <dbReference type="Google" id="ProtNLM"/>
    </source>
</evidence>
<dbReference type="GO" id="GO:0032131">
    <property type="term" value="F:alkylated DNA binding"/>
    <property type="evidence" value="ECO:0007669"/>
    <property type="project" value="TreeGrafter"/>
</dbReference>
<proteinExistence type="predicted"/>
<evidence type="ECO:0000313" key="3">
    <source>
        <dbReference type="EMBL" id="PWJ53063.1"/>
    </source>
</evidence>
<accession>A0A316A663</accession>
<dbReference type="Proteomes" id="UP000245469">
    <property type="component" value="Unassembled WGS sequence"/>
</dbReference>
<dbReference type="Gene3D" id="1.10.340.30">
    <property type="entry name" value="Hypothetical protein, domain 2"/>
    <property type="match status" value="1"/>
</dbReference>
<dbReference type="InterPro" id="IPR051912">
    <property type="entry name" value="Alkylbase_DNA_Glycosylase/TA"/>
</dbReference>
<dbReference type="PANTHER" id="PTHR43003">
    <property type="entry name" value="DNA-3-METHYLADENINE GLYCOSYLASE"/>
    <property type="match status" value="1"/>
</dbReference>
<evidence type="ECO:0000256" key="2">
    <source>
        <dbReference type="ARBA" id="ARBA00023204"/>
    </source>
</evidence>
<dbReference type="AlphaFoldDB" id="A0A316A663"/>
<keyword evidence="2" id="KW-0234">DNA repair</keyword>
<keyword evidence="1" id="KW-0227">DNA damage</keyword>